<proteinExistence type="predicted"/>
<evidence type="ECO:0000259" key="1">
    <source>
        <dbReference type="Pfam" id="PF13588"/>
    </source>
</evidence>
<reference evidence="2" key="1">
    <citation type="submission" date="2011-05" db="EMBL/GenBank/DDBJ databases">
        <title>Unity in variety -- the pan-genome of the Chlamydiae.</title>
        <authorList>
            <person name="Collingro A."/>
            <person name="Tischler P."/>
            <person name="Weinmaier T."/>
            <person name="Penz T."/>
            <person name="Heinz E."/>
            <person name="Brunham R.C."/>
            <person name="Read T.D."/>
            <person name="Bavoil P.M."/>
            <person name="Sachse K."/>
            <person name="Kahane S."/>
            <person name="Friedman M.G."/>
            <person name="Rattei T."/>
            <person name="Myers G.S.A."/>
            <person name="Horn M."/>
        </authorList>
    </citation>
    <scope>NUCLEOTIDE SEQUENCE</scope>
    <source>
        <strain evidence="2">2032/99</strain>
    </source>
</reference>
<dbReference type="AlphaFoldDB" id="F8LEY3"/>
<sequence length="152" mass="17271">MSQRFLHCLVRKFSVASTPEEMVRQSLLSLMVNRLGYPLETLVVERGLDQMPHLNLNSRQIPSRRADIVCFAKGIHPKHSLYPLLLIECKSVKLDAKAKNQVIGYNRYLQSLFISLANAEGVQTGRFNPSMNGYEFINGLPRYADLVNSCLF</sequence>
<name>F8LEY3_9BACT</name>
<dbReference type="EMBL" id="FR872661">
    <property type="protein sequence ID" value="CCB92051.1"/>
    <property type="molecule type" value="Genomic_DNA"/>
</dbReference>
<feature type="domain" description="Type I restriction enzyme R protein N-terminal" evidence="1">
    <location>
        <begin position="19"/>
        <end position="141"/>
    </location>
</feature>
<organism evidence="2">
    <name type="scientific">Waddlia chondrophila 2032/99</name>
    <dbReference type="NCBI Taxonomy" id="765953"/>
    <lineage>
        <taxon>Bacteria</taxon>
        <taxon>Pseudomonadati</taxon>
        <taxon>Chlamydiota</taxon>
        <taxon>Chlamydiia</taxon>
        <taxon>Parachlamydiales</taxon>
        <taxon>Waddliaceae</taxon>
        <taxon>Waddlia</taxon>
    </lineage>
</organism>
<protein>
    <recommendedName>
        <fullName evidence="1">Type I restriction enzyme R protein N-terminal domain-containing protein</fullName>
    </recommendedName>
</protein>
<dbReference type="InterPro" id="IPR029464">
    <property type="entry name" value="HSDR_N"/>
</dbReference>
<accession>F8LEY3</accession>
<gene>
    <name evidence="2" type="ORF">WCH_AW05820</name>
</gene>
<evidence type="ECO:0000313" key="2">
    <source>
        <dbReference type="EMBL" id="CCB92051.1"/>
    </source>
</evidence>
<dbReference type="Pfam" id="PF13588">
    <property type="entry name" value="HSDR_N_2"/>
    <property type="match status" value="1"/>
</dbReference>